<feature type="domain" description="Endonuclease/exonuclease/phosphatase" evidence="2">
    <location>
        <begin position="104"/>
        <end position="312"/>
    </location>
</feature>
<evidence type="ECO:0000313" key="4">
    <source>
        <dbReference type="Proteomes" id="UP000009286"/>
    </source>
</evidence>
<name>G2KQE4_MICAA</name>
<dbReference type="AlphaFoldDB" id="G2KQE4"/>
<keyword evidence="3" id="KW-0255">Endonuclease</keyword>
<keyword evidence="3" id="KW-0378">Hydrolase</keyword>
<protein>
    <submittedName>
        <fullName evidence="3">Endonuclease/Exonuclease/phosphatase family protein</fullName>
    </submittedName>
</protein>
<dbReference type="Proteomes" id="UP000009286">
    <property type="component" value="Chromosome"/>
</dbReference>
<dbReference type="GO" id="GO:0004527">
    <property type="term" value="F:exonuclease activity"/>
    <property type="evidence" value="ECO:0007669"/>
    <property type="project" value="UniProtKB-KW"/>
</dbReference>
<sequence length="322" mass="36661">MALFGWAKSLIGAAREFTIALAVLFALSLLAPFWFYFELLSHFTFQYFLLGLALSAFWLIQRKIRPALLTLAITLACFSAMRLPMNEPLRFLSPTIDGPHINLLQFNVQINNGDQTRVIEWIRKHALDHDVLLFYEASPALSESLETLRSDFPYQIHEPRKHAFGMVILSKHEVTNSEITSLYSNFVASFDIRPKNFALPIRIFSLHAIPPGMGRTATRDYEITESAKLISKTKDKHIIFAGDWNITPYAPVFRDILQISGLIYQVPGLQQQPSWPTFAPSFAKIPIDHTLFSASLSPTQRVIHRGTAWSDHNAITTRFTER</sequence>
<keyword evidence="1" id="KW-0812">Transmembrane</keyword>
<keyword evidence="3" id="KW-0269">Exonuclease</keyword>
<feature type="transmembrane region" description="Helical" evidence="1">
    <location>
        <begin position="67"/>
        <end position="85"/>
    </location>
</feature>
<keyword evidence="1" id="KW-0472">Membrane</keyword>
<dbReference type="InterPro" id="IPR005135">
    <property type="entry name" value="Endo/exonuclease/phosphatase"/>
</dbReference>
<dbReference type="OrthoDB" id="9796594at2"/>
<gene>
    <name evidence="3" type="ordered locus">MICA_746</name>
</gene>
<dbReference type="SUPFAM" id="SSF56219">
    <property type="entry name" value="DNase I-like"/>
    <property type="match status" value="1"/>
</dbReference>
<dbReference type="InterPro" id="IPR036691">
    <property type="entry name" value="Endo/exonu/phosph_ase_sf"/>
</dbReference>
<evidence type="ECO:0000256" key="1">
    <source>
        <dbReference type="SAM" id="Phobius"/>
    </source>
</evidence>
<dbReference type="HOGENOM" id="CLU_052333_0_2_5"/>
<keyword evidence="4" id="KW-1185">Reference proteome</keyword>
<dbReference type="GO" id="GO:0004519">
    <property type="term" value="F:endonuclease activity"/>
    <property type="evidence" value="ECO:0007669"/>
    <property type="project" value="UniProtKB-KW"/>
</dbReference>
<feature type="transmembrane region" description="Helical" evidence="1">
    <location>
        <begin position="17"/>
        <end position="37"/>
    </location>
</feature>
<evidence type="ECO:0000259" key="2">
    <source>
        <dbReference type="Pfam" id="PF03372"/>
    </source>
</evidence>
<dbReference type="Gene3D" id="3.60.10.10">
    <property type="entry name" value="Endonuclease/exonuclease/phosphatase"/>
    <property type="match status" value="1"/>
</dbReference>
<dbReference type="EMBL" id="CP002382">
    <property type="protein sequence ID" value="AEP09080.1"/>
    <property type="molecule type" value="Genomic_DNA"/>
</dbReference>
<feature type="transmembrane region" description="Helical" evidence="1">
    <location>
        <begin position="43"/>
        <end position="60"/>
    </location>
</feature>
<keyword evidence="3" id="KW-0540">Nuclease</keyword>
<evidence type="ECO:0000313" key="3">
    <source>
        <dbReference type="EMBL" id="AEP09080.1"/>
    </source>
</evidence>
<proteinExistence type="predicted"/>
<dbReference type="RefSeq" id="WP_014102303.1">
    <property type="nucleotide sequence ID" value="NC_016026.1"/>
</dbReference>
<accession>G2KQE4</accession>
<dbReference type="KEGG" id="mai:MICA_746"/>
<keyword evidence="1" id="KW-1133">Transmembrane helix</keyword>
<reference evidence="3 4" key="1">
    <citation type="journal article" date="2011" name="BMC Genomics">
        <title>Genomic insights into an obligate epibiotic bacterial predator: Micavibrio aeruginosavorus ARL-13.</title>
        <authorList>
            <person name="Wang Z."/>
            <person name="Kadouri D."/>
            <person name="Wu M."/>
        </authorList>
    </citation>
    <scope>NUCLEOTIDE SEQUENCE [LARGE SCALE GENOMIC DNA]</scope>
    <source>
        <strain evidence="3 4">ARL-13</strain>
    </source>
</reference>
<dbReference type="STRING" id="856793.MICA_746"/>
<organism evidence="3 4">
    <name type="scientific">Micavibrio aeruginosavorus (strain ARL-13)</name>
    <dbReference type="NCBI Taxonomy" id="856793"/>
    <lineage>
        <taxon>Bacteria</taxon>
        <taxon>Pseudomonadati</taxon>
        <taxon>Bdellovibrionota</taxon>
        <taxon>Bdellovibrionia</taxon>
        <taxon>Bdellovibrionales</taxon>
        <taxon>Pseudobdellovibrionaceae</taxon>
        <taxon>Micavibrio</taxon>
    </lineage>
</organism>
<dbReference type="Pfam" id="PF03372">
    <property type="entry name" value="Exo_endo_phos"/>
    <property type="match status" value="1"/>
</dbReference>
<dbReference type="eggNOG" id="COG3021">
    <property type="taxonomic scope" value="Bacteria"/>
</dbReference>